<name>A0A8K0SCU8_9HYPO</name>
<protein>
    <submittedName>
        <fullName evidence="2">Uncharacterized protein</fullName>
    </submittedName>
</protein>
<dbReference type="AlphaFoldDB" id="A0A8K0SCU8"/>
<sequence>MGTGGLCHDNQSPAGLSAISPQPGRVRQNIVAPARVSEAWRFIGLLASVLEEAIVALRRFLMQLDGRSSGTAPKPTSVI</sequence>
<comment type="caution">
    <text evidence="2">The sequence shown here is derived from an EMBL/GenBank/DDBJ whole genome shotgun (WGS) entry which is preliminary data.</text>
</comment>
<evidence type="ECO:0000313" key="2">
    <source>
        <dbReference type="EMBL" id="KAH7302929.1"/>
    </source>
</evidence>
<keyword evidence="3" id="KW-1185">Reference proteome</keyword>
<evidence type="ECO:0000256" key="1">
    <source>
        <dbReference type="SAM" id="MobiDB-lite"/>
    </source>
</evidence>
<proteinExistence type="predicted"/>
<feature type="region of interest" description="Disordered" evidence="1">
    <location>
        <begin position="1"/>
        <end position="21"/>
    </location>
</feature>
<reference evidence="2" key="1">
    <citation type="journal article" date="2021" name="Nat. Commun.">
        <title>Genetic determinants of endophytism in the Arabidopsis root mycobiome.</title>
        <authorList>
            <person name="Mesny F."/>
            <person name="Miyauchi S."/>
            <person name="Thiergart T."/>
            <person name="Pickel B."/>
            <person name="Atanasova L."/>
            <person name="Karlsson M."/>
            <person name="Huettel B."/>
            <person name="Barry K.W."/>
            <person name="Haridas S."/>
            <person name="Chen C."/>
            <person name="Bauer D."/>
            <person name="Andreopoulos W."/>
            <person name="Pangilinan J."/>
            <person name="LaButti K."/>
            <person name="Riley R."/>
            <person name="Lipzen A."/>
            <person name="Clum A."/>
            <person name="Drula E."/>
            <person name="Henrissat B."/>
            <person name="Kohler A."/>
            <person name="Grigoriev I.V."/>
            <person name="Martin F.M."/>
            <person name="Hacquard S."/>
        </authorList>
    </citation>
    <scope>NUCLEOTIDE SEQUENCE</scope>
    <source>
        <strain evidence="2">MPI-CAGE-CH-0235</strain>
    </source>
</reference>
<gene>
    <name evidence="2" type="ORF">B0I35DRAFT_196817</name>
</gene>
<dbReference type="Proteomes" id="UP000813444">
    <property type="component" value="Unassembled WGS sequence"/>
</dbReference>
<organism evidence="2 3">
    <name type="scientific">Stachybotrys elegans</name>
    <dbReference type="NCBI Taxonomy" id="80388"/>
    <lineage>
        <taxon>Eukaryota</taxon>
        <taxon>Fungi</taxon>
        <taxon>Dikarya</taxon>
        <taxon>Ascomycota</taxon>
        <taxon>Pezizomycotina</taxon>
        <taxon>Sordariomycetes</taxon>
        <taxon>Hypocreomycetidae</taxon>
        <taxon>Hypocreales</taxon>
        <taxon>Stachybotryaceae</taxon>
        <taxon>Stachybotrys</taxon>
    </lineage>
</organism>
<evidence type="ECO:0000313" key="3">
    <source>
        <dbReference type="Proteomes" id="UP000813444"/>
    </source>
</evidence>
<dbReference type="EMBL" id="JAGPNK010000046">
    <property type="protein sequence ID" value="KAH7302929.1"/>
    <property type="molecule type" value="Genomic_DNA"/>
</dbReference>
<accession>A0A8K0SCU8</accession>